<accession>A0A0P9CYF8</accession>
<dbReference type="GO" id="GO:0005506">
    <property type="term" value="F:iron ion binding"/>
    <property type="evidence" value="ECO:0007669"/>
    <property type="project" value="InterPro"/>
</dbReference>
<dbReference type="InterPro" id="IPR008274">
    <property type="entry name" value="AldOxase/xan_DH_MoCoBD1"/>
</dbReference>
<dbReference type="PATRIC" id="fig|186479.3.peg.1328"/>
<dbReference type="Pfam" id="PF02738">
    <property type="entry name" value="MoCoBD_1"/>
    <property type="match status" value="1"/>
</dbReference>
<dbReference type="InterPro" id="IPR016208">
    <property type="entry name" value="Ald_Oxase/xanthine_DH-like"/>
</dbReference>
<feature type="non-terminal residue" evidence="4">
    <location>
        <position position="1"/>
    </location>
</feature>
<evidence type="ECO:0000259" key="3">
    <source>
        <dbReference type="Pfam" id="PF20256"/>
    </source>
</evidence>
<evidence type="ECO:0000259" key="2">
    <source>
        <dbReference type="Pfam" id="PF02738"/>
    </source>
</evidence>
<organism evidence="4 5">
    <name type="scientific">Kouleothrix aurantiaca</name>
    <dbReference type="NCBI Taxonomy" id="186479"/>
    <lineage>
        <taxon>Bacteria</taxon>
        <taxon>Bacillati</taxon>
        <taxon>Chloroflexota</taxon>
        <taxon>Chloroflexia</taxon>
        <taxon>Chloroflexales</taxon>
        <taxon>Roseiflexineae</taxon>
        <taxon>Roseiflexaceae</taxon>
        <taxon>Kouleothrix</taxon>
    </lineage>
</organism>
<keyword evidence="1" id="KW-0500">Molybdenum</keyword>
<dbReference type="PANTHER" id="PTHR11908">
    <property type="entry name" value="XANTHINE DEHYDROGENASE"/>
    <property type="match status" value="1"/>
</dbReference>
<dbReference type="Pfam" id="PF20256">
    <property type="entry name" value="MoCoBD_2"/>
    <property type="match status" value="1"/>
</dbReference>
<protein>
    <submittedName>
        <fullName evidence="4">Uncharacterized protein</fullName>
    </submittedName>
</protein>
<sequence length="509" mass="53230">YMGGGFGAKQIAWKQDVIAALLAQAAGKPVQLMLDREGENLAVGNRNATRQHIRIGATKSGKLVAIAARVELQTGAYQVGGEASDVAGIYQTLYRCENVTTEQVGVYTNTGPAVAFRAPGYVEGAFALESAMDELARELGMDPVALRMKNYSKQDQKKEQPYTSPEALRLCIERAAKEFGWGKPAKKTTGGSKRRGVGFAAHDWIGGGGSAPGYAWVKLNTDGTADVVTGTQDIGTGTRVALAQVAAEELCIPLECVALHLGDTANGPYSPASAGSSTLSSIGPAVRAAAMDAKRQLLEAAAPILEEEPEKLTIRDGKVVVAKDPKSSVSIKEVCGRIAPHMIQGQGARGAGPKKKTAHTFGAQFAEVEVDTETGEITVLRIVAAHDAGRIVNPTMVDSQIIGGVTQGVGFALTEERVVDTPTGIVLNANLEEYKVPTVLDIPAITHAALGLPDSAANTLGAKGIGEPPLIPTAPAIANAIFDAVGVRLREAPFTRRRLLAALAEKKGT</sequence>
<evidence type="ECO:0000256" key="1">
    <source>
        <dbReference type="ARBA" id="ARBA00022505"/>
    </source>
</evidence>
<dbReference type="PANTHER" id="PTHR11908:SF132">
    <property type="entry name" value="ALDEHYDE OXIDASE 1-RELATED"/>
    <property type="match status" value="1"/>
</dbReference>
<dbReference type="GO" id="GO:0016491">
    <property type="term" value="F:oxidoreductase activity"/>
    <property type="evidence" value="ECO:0007669"/>
    <property type="project" value="InterPro"/>
</dbReference>
<comment type="caution">
    <text evidence="4">The sequence shown here is derived from an EMBL/GenBank/DDBJ whole genome shotgun (WGS) entry which is preliminary data.</text>
</comment>
<dbReference type="AlphaFoldDB" id="A0A0P9CYF8"/>
<name>A0A0P9CYF8_9CHLR</name>
<reference evidence="4 5" key="1">
    <citation type="submission" date="2015-09" db="EMBL/GenBank/DDBJ databases">
        <title>Draft genome sequence of Kouleothrix aurantiaca JCM 19913.</title>
        <authorList>
            <person name="Hemp J."/>
        </authorList>
    </citation>
    <scope>NUCLEOTIDE SEQUENCE [LARGE SCALE GENOMIC DNA]</scope>
    <source>
        <strain evidence="4 5">COM-B</strain>
    </source>
</reference>
<dbReference type="InterPro" id="IPR037165">
    <property type="entry name" value="AldOxase/xan_DH_Mopterin-bd_sf"/>
</dbReference>
<gene>
    <name evidence="4" type="ORF">SE17_25950</name>
</gene>
<evidence type="ECO:0000313" key="5">
    <source>
        <dbReference type="Proteomes" id="UP000050509"/>
    </source>
</evidence>
<dbReference type="Proteomes" id="UP000050509">
    <property type="component" value="Unassembled WGS sequence"/>
</dbReference>
<dbReference type="Gene3D" id="3.30.365.10">
    <property type="entry name" value="Aldehyde oxidase/xanthine dehydrogenase, molybdopterin binding domain"/>
    <property type="match status" value="4"/>
</dbReference>
<keyword evidence="5" id="KW-1185">Reference proteome</keyword>
<dbReference type="InterPro" id="IPR046867">
    <property type="entry name" value="AldOxase/xan_DH_MoCoBD2"/>
</dbReference>
<dbReference type="EMBL" id="LJCR01001304">
    <property type="protein sequence ID" value="KPV50603.1"/>
    <property type="molecule type" value="Genomic_DNA"/>
</dbReference>
<proteinExistence type="predicted"/>
<feature type="domain" description="Aldehyde oxidase/xanthine dehydrogenase first molybdopterin binding" evidence="2">
    <location>
        <begin position="1"/>
        <end position="151"/>
    </location>
</feature>
<evidence type="ECO:0000313" key="4">
    <source>
        <dbReference type="EMBL" id="KPV50603.1"/>
    </source>
</evidence>
<feature type="domain" description="Aldehyde oxidase/xanthine dehydrogenase second molybdopterin binding" evidence="3">
    <location>
        <begin position="177"/>
        <end position="443"/>
    </location>
</feature>
<dbReference type="SUPFAM" id="SSF56003">
    <property type="entry name" value="Molybdenum cofactor-binding domain"/>
    <property type="match status" value="1"/>
</dbReference>